<organism evidence="5 6">
    <name type="scientific">Hemibagrus wyckioides</name>
    <dbReference type="NCBI Taxonomy" id="337641"/>
    <lineage>
        <taxon>Eukaryota</taxon>
        <taxon>Metazoa</taxon>
        <taxon>Chordata</taxon>
        <taxon>Craniata</taxon>
        <taxon>Vertebrata</taxon>
        <taxon>Euteleostomi</taxon>
        <taxon>Actinopterygii</taxon>
        <taxon>Neopterygii</taxon>
        <taxon>Teleostei</taxon>
        <taxon>Ostariophysi</taxon>
        <taxon>Siluriformes</taxon>
        <taxon>Bagridae</taxon>
        <taxon>Hemibagrus</taxon>
    </lineage>
</organism>
<keyword evidence="1" id="KW-0202">Cytokine</keyword>
<accession>A0A9D3NX03</accession>
<dbReference type="OrthoDB" id="8900217at2759"/>
<evidence type="ECO:0000313" key="5">
    <source>
        <dbReference type="EMBL" id="KAG7329759.1"/>
    </source>
</evidence>
<feature type="region of interest" description="Disordered" evidence="2">
    <location>
        <begin position="132"/>
        <end position="180"/>
    </location>
</feature>
<feature type="compositionally biased region" description="Polar residues" evidence="2">
    <location>
        <begin position="168"/>
        <end position="180"/>
    </location>
</feature>
<dbReference type="Gene3D" id="2.40.50.40">
    <property type="match status" value="1"/>
</dbReference>
<dbReference type="CDD" id="cd00272">
    <property type="entry name" value="Chemokine_CC"/>
    <property type="match status" value="1"/>
</dbReference>
<comment type="caution">
    <text evidence="5">The sequence shown here is derived from an EMBL/GenBank/DDBJ whole genome shotgun (WGS) entry which is preliminary data.</text>
</comment>
<evidence type="ECO:0000313" key="6">
    <source>
        <dbReference type="Proteomes" id="UP000824219"/>
    </source>
</evidence>
<dbReference type="PANTHER" id="PTHR12015">
    <property type="entry name" value="SMALL INDUCIBLE CYTOKINE A"/>
    <property type="match status" value="1"/>
</dbReference>
<proteinExistence type="predicted"/>
<dbReference type="GO" id="GO:0008009">
    <property type="term" value="F:chemokine activity"/>
    <property type="evidence" value="ECO:0007669"/>
    <property type="project" value="InterPro"/>
</dbReference>
<evidence type="ECO:0000256" key="2">
    <source>
        <dbReference type="SAM" id="MobiDB-lite"/>
    </source>
</evidence>
<dbReference type="Pfam" id="PF00048">
    <property type="entry name" value="IL8"/>
    <property type="match status" value="1"/>
</dbReference>
<feature type="compositionally biased region" description="Basic residues" evidence="2">
    <location>
        <begin position="133"/>
        <end position="164"/>
    </location>
</feature>
<keyword evidence="6" id="KW-1185">Reference proteome</keyword>
<evidence type="ECO:0000259" key="4">
    <source>
        <dbReference type="SMART" id="SM00199"/>
    </source>
</evidence>
<reference evidence="5 6" key="1">
    <citation type="submission" date="2021-06" db="EMBL/GenBank/DDBJ databases">
        <title>Chromosome-level genome assembly of the red-tail catfish (Hemibagrus wyckioides).</title>
        <authorList>
            <person name="Shao F."/>
        </authorList>
    </citation>
    <scope>NUCLEOTIDE SEQUENCE [LARGE SCALE GENOMIC DNA]</scope>
    <source>
        <strain evidence="5">EC202008001</strain>
        <tissue evidence="5">Blood</tissue>
    </source>
</reference>
<feature type="chain" id="PRO_5039084029" description="Chemokine interleukin-8-like domain-containing protein" evidence="3">
    <location>
        <begin position="20"/>
        <end position="180"/>
    </location>
</feature>
<dbReference type="PANTHER" id="PTHR12015:SF177">
    <property type="entry name" value="CHEMOKINE INTERLEUKIN-8-LIKE DOMAIN-CONTAINING PROTEIN"/>
    <property type="match status" value="1"/>
</dbReference>
<keyword evidence="3" id="KW-0732">Signal</keyword>
<dbReference type="GO" id="GO:0005615">
    <property type="term" value="C:extracellular space"/>
    <property type="evidence" value="ECO:0007669"/>
    <property type="project" value="UniProtKB-KW"/>
</dbReference>
<feature type="domain" description="Chemokine interleukin-8-like" evidence="4">
    <location>
        <begin position="25"/>
        <end position="84"/>
    </location>
</feature>
<dbReference type="GO" id="GO:0006955">
    <property type="term" value="P:immune response"/>
    <property type="evidence" value="ECO:0007669"/>
    <property type="project" value="InterPro"/>
</dbReference>
<dbReference type="InterPro" id="IPR001811">
    <property type="entry name" value="Chemokine_IL8-like_dom"/>
</dbReference>
<dbReference type="EMBL" id="JAHKSW010000007">
    <property type="protein sequence ID" value="KAG7329759.1"/>
    <property type="molecule type" value="Genomic_DNA"/>
</dbReference>
<dbReference type="InterPro" id="IPR036048">
    <property type="entry name" value="Interleukin_8-like_sf"/>
</dbReference>
<name>A0A9D3NX03_9TELE</name>
<dbReference type="SUPFAM" id="SSF54117">
    <property type="entry name" value="Interleukin 8-like chemokines"/>
    <property type="match status" value="1"/>
</dbReference>
<dbReference type="InterPro" id="IPR039809">
    <property type="entry name" value="Chemokine_b/g/d"/>
</dbReference>
<dbReference type="Proteomes" id="UP000824219">
    <property type="component" value="Linkage Group LG07"/>
</dbReference>
<dbReference type="SMART" id="SM00199">
    <property type="entry name" value="SCY"/>
    <property type="match status" value="1"/>
</dbReference>
<sequence length="180" mass="20354">MHLTLFFFCTSSVFSSVFASSNGALPDCCLSISPKKVNVTSIVSYWQQDNRICPVKAIVFTLENGKYLCSDPDLDWTKKAMRKIDEEAEQMPNHSSGLAPDALQEKTEGFVKTTMLPLTSRWPQVPARVGISTRKRKGKPRRIKIKIIRKKEKGKNKGKKKKEKTIKQPTFNHTSSFTTS</sequence>
<evidence type="ECO:0000256" key="1">
    <source>
        <dbReference type="ARBA" id="ARBA00022514"/>
    </source>
</evidence>
<gene>
    <name evidence="5" type="ORF">KOW79_005981</name>
</gene>
<evidence type="ECO:0000256" key="3">
    <source>
        <dbReference type="SAM" id="SignalP"/>
    </source>
</evidence>
<feature type="signal peptide" evidence="3">
    <location>
        <begin position="1"/>
        <end position="19"/>
    </location>
</feature>
<protein>
    <recommendedName>
        <fullName evidence="4">Chemokine interleukin-8-like domain-containing protein</fullName>
    </recommendedName>
</protein>
<dbReference type="AlphaFoldDB" id="A0A9D3NX03"/>